<reference evidence="1 2" key="1">
    <citation type="submission" date="2017-06" db="EMBL/GenBank/DDBJ databases">
        <title>A platform for efficient transgenesis in Macrostomum lignano, a flatworm model organism for stem cell research.</title>
        <authorList>
            <person name="Berezikov E."/>
        </authorList>
    </citation>
    <scope>NUCLEOTIDE SEQUENCE [LARGE SCALE GENOMIC DNA]</scope>
    <source>
        <strain evidence="1">DV1</strain>
        <tissue evidence="1">Whole organism</tissue>
    </source>
</reference>
<sequence>VSAYIASHRVSSPSLPSNIPGSLKLLVFSIYIYPALKATIRISDTSTGSDPLGVKFGMISNAGALGGSLTDVGLWPQQQQQQQPHPASQSKPRIPASRQIPMAFFGRGTGSLLSATLDDPDGRSCDRRHPDASPAYVSVRKYIRDNELMPTDRVESIYRWLDSMELQPAAASLFVYDPAVHWYRMDSLD</sequence>
<name>A0A267FCH6_9PLAT</name>
<comment type="caution">
    <text evidence="1">The sequence shown here is derived from an EMBL/GenBank/DDBJ whole genome shotgun (WGS) entry which is preliminary data.</text>
</comment>
<keyword evidence="2" id="KW-1185">Reference proteome</keyword>
<dbReference type="EMBL" id="NIVC01001210">
    <property type="protein sequence ID" value="PAA70712.1"/>
    <property type="molecule type" value="Genomic_DNA"/>
</dbReference>
<proteinExistence type="predicted"/>
<dbReference type="Proteomes" id="UP000215902">
    <property type="component" value="Unassembled WGS sequence"/>
</dbReference>
<evidence type="ECO:0000313" key="2">
    <source>
        <dbReference type="Proteomes" id="UP000215902"/>
    </source>
</evidence>
<organism evidence="1 2">
    <name type="scientific">Macrostomum lignano</name>
    <dbReference type="NCBI Taxonomy" id="282301"/>
    <lineage>
        <taxon>Eukaryota</taxon>
        <taxon>Metazoa</taxon>
        <taxon>Spiralia</taxon>
        <taxon>Lophotrochozoa</taxon>
        <taxon>Platyhelminthes</taxon>
        <taxon>Rhabditophora</taxon>
        <taxon>Macrostomorpha</taxon>
        <taxon>Macrostomida</taxon>
        <taxon>Macrostomidae</taxon>
        <taxon>Macrostomum</taxon>
    </lineage>
</organism>
<dbReference type="AlphaFoldDB" id="A0A267FCH6"/>
<gene>
    <name evidence="1" type="ORF">BOX15_Mlig024188g1</name>
</gene>
<feature type="non-terminal residue" evidence="1">
    <location>
        <position position="1"/>
    </location>
</feature>
<protein>
    <submittedName>
        <fullName evidence="1">Uncharacterized protein</fullName>
    </submittedName>
</protein>
<accession>A0A267FCH6</accession>
<evidence type="ECO:0000313" key="1">
    <source>
        <dbReference type="EMBL" id="PAA70712.1"/>
    </source>
</evidence>